<gene>
    <name evidence="1" type="ORF">RN51_00442</name>
</gene>
<organism evidence="1 2">
    <name type="scientific">Microbacterium oxydans</name>
    <dbReference type="NCBI Taxonomy" id="82380"/>
    <lineage>
        <taxon>Bacteria</taxon>
        <taxon>Bacillati</taxon>
        <taxon>Actinomycetota</taxon>
        <taxon>Actinomycetes</taxon>
        <taxon>Micrococcales</taxon>
        <taxon>Microbacteriaceae</taxon>
        <taxon>Microbacterium</taxon>
    </lineage>
</organism>
<evidence type="ECO:0000313" key="2">
    <source>
        <dbReference type="Proteomes" id="UP000033725"/>
    </source>
</evidence>
<accession>A0A0F0L0P0</accession>
<dbReference type="PATRIC" id="fig|82380.10.peg.439"/>
<dbReference type="EMBL" id="JYIV01000014">
    <property type="protein sequence ID" value="KJL25935.1"/>
    <property type="molecule type" value="Genomic_DNA"/>
</dbReference>
<reference evidence="1 2" key="1">
    <citation type="submission" date="2015-02" db="EMBL/GenBank/DDBJ databases">
        <title>Draft genome sequences of ten Microbacterium spp. with emphasis on heavy metal contaminated environments.</title>
        <authorList>
            <person name="Corretto E."/>
        </authorList>
    </citation>
    <scope>NUCLEOTIDE SEQUENCE [LARGE SCALE GENOMIC DNA]</scope>
    <source>
        <strain evidence="1 2">BEL163</strain>
    </source>
</reference>
<comment type="caution">
    <text evidence="1">The sequence shown here is derived from an EMBL/GenBank/DDBJ whole genome shotgun (WGS) entry which is preliminary data.</text>
</comment>
<dbReference type="Proteomes" id="UP000033725">
    <property type="component" value="Unassembled WGS sequence"/>
</dbReference>
<evidence type="ECO:0000313" key="1">
    <source>
        <dbReference type="EMBL" id="KJL25935.1"/>
    </source>
</evidence>
<sequence length="39" mass="3956">MSIATASVAEALDELEATLAHLLATLERANADEKGSGDA</sequence>
<dbReference type="AlphaFoldDB" id="A0A0F0L0P0"/>
<proteinExistence type="predicted"/>
<name>A0A0F0L0P0_9MICO</name>
<protein>
    <submittedName>
        <fullName evidence="1">Uncharacterized protein</fullName>
    </submittedName>
</protein>